<accession>M2B9Y0</accession>
<dbReference type="InterPro" id="IPR027417">
    <property type="entry name" value="P-loop_NTPase"/>
</dbReference>
<name>M2B9Y0_TREDN</name>
<dbReference type="Proteomes" id="UP000016183">
    <property type="component" value="Unassembled WGS sequence"/>
</dbReference>
<evidence type="ECO:0008006" key="3">
    <source>
        <dbReference type="Google" id="ProtNLM"/>
    </source>
</evidence>
<proteinExistence type="predicted"/>
<reference evidence="1 2" key="1">
    <citation type="submission" date="2012-01" db="EMBL/GenBank/DDBJ databases">
        <title>The Genome Sequence of Treponema denticola SP33.</title>
        <authorList>
            <consortium name="The Broad Institute Genome Sequencing Platform"/>
            <person name="Earl A."/>
            <person name="Ward D."/>
            <person name="Feldgarden M."/>
            <person name="Gevers D."/>
            <person name="Blanton J.M."/>
            <person name="Fenno C.J."/>
            <person name="Baranova O.V."/>
            <person name="Mathney J."/>
            <person name="Dewhirst F.E."/>
            <person name="Izard J."/>
            <person name="Young S.K."/>
            <person name="Zeng Q."/>
            <person name="Gargeya S."/>
            <person name="Fitzgerald M."/>
            <person name="Haas B."/>
            <person name="Abouelleil A."/>
            <person name="Alvarado L."/>
            <person name="Arachchi H.M."/>
            <person name="Berlin A."/>
            <person name="Chapman S.B."/>
            <person name="Gearin G."/>
            <person name="Goldberg J."/>
            <person name="Griggs A."/>
            <person name="Gujja S."/>
            <person name="Hansen M."/>
            <person name="Heiman D."/>
            <person name="Howarth C."/>
            <person name="Larimer J."/>
            <person name="Lui A."/>
            <person name="MacDonald P.J.P."/>
            <person name="McCowen C."/>
            <person name="Montmayeur A."/>
            <person name="Murphy C."/>
            <person name="Neiman D."/>
            <person name="Pearson M."/>
            <person name="Priest M."/>
            <person name="Roberts A."/>
            <person name="Saif S."/>
            <person name="Shea T."/>
            <person name="Sisk P."/>
            <person name="Stolte C."/>
            <person name="Sykes S."/>
            <person name="Wortman J."/>
            <person name="Nusbaum C."/>
            <person name="Birren B."/>
        </authorList>
    </citation>
    <scope>NUCLEOTIDE SEQUENCE [LARGE SCALE GENOMIC DNA]</scope>
    <source>
        <strain evidence="1 2">SP33</strain>
    </source>
</reference>
<gene>
    <name evidence="1" type="ORF">HMPREF9733_02169</name>
</gene>
<protein>
    <recommendedName>
        <fullName evidence="3">Sulfotransferase domain-containing protein</fullName>
    </recommendedName>
</protein>
<dbReference type="EMBL" id="AGDZ01000028">
    <property type="protein sequence ID" value="EMB21832.1"/>
    <property type="molecule type" value="Genomic_DNA"/>
</dbReference>
<evidence type="ECO:0000313" key="1">
    <source>
        <dbReference type="EMBL" id="EMB21832.1"/>
    </source>
</evidence>
<dbReference type="SUPFAM" id="SSF52540">
    <property type="entry name" value="P-loop containing nucleoside triphosphate hydrolases"/>
    <property type="match status" value="1"/>
</dbReference>
<comment type="caution">
    <text evidence="1">The sequence shown here is derived from an EMBL/GenBank/DDBJ whole genome shotgun (WGS) entry which is preliminary data.</text>
</comment>
<sequence>MTLFPPPIIIGTSSFAASGGSALTNILEEFSAFSVLKGGAQFECKFFTENIFALEMALRIGAGIDKAAKTFLHHALQTSKDIDYKNNFGPEFLNYTFEYIDSVTENYLGAVHKDYDYVFLDPAERAIFSKAQKLYNYKYGKRSYEAYEPYHWEPSYIPFGKVYYGNFPNDFYDKTQKYIEKIFSPLYVENKRYILVDALYTATSTTSNEIKYYKNSKALIANRDPRDLYVINKEIYGEWYMPTWNVEAWIKYYKNRRQSIKPQKENNKDNILHLQFEELIYNYEESLAKIKEFLNLKDSEHTKKGQIFIPEKSQTNTQVFRKYPQYLKDIEKIEKELPEFCYPYSETQIRHFLPEEIKGEHRETLEDIRKTVCIFQKTGKLPFPNKKGAFLFSKLGNRMENFKYRKTLFSKIKGIIKLLLFFPYYLADFYKQLKFLNEYQAKNKDKVVEFK</sequence>
<organism evidence="1 2">
    <name type="scientific">Treponema denticola SP33</name>
    <dbReference type="NCBI Taxonomy" id="999437"/>
    <lineage>
        <taxon>Bacteria</taxon>
        <taxon>Pseudomonadati</taxon>
        <taxon>Spirochaetota</taxon>
        <taxon>Spirochaetia</taxon>
        <taxon>Spirochaetales</taxon>
        <taxon>Treponemataceae</taxon>
        <taxon>Treponema</taxon>
    </lineage>
</organism>
<dbReference type="RefSeq" id="WP_010697222.1">
    <property type="nucleotide sequence ID" value="NZ_KB442454.1"/>
</dbReference>
<dbReference type="AlphaFoldDB" id="M2B9Y0"/>
<dbReference type="PATRIC" id="fig|999437.3.peg.2237"/>
<evidence type="ECO:0000313" key="2">
    <source>
        <dbReference type="Proteomes" id="UP000016183"/>
    </source>
</evidence>
<dbReference type="Gene3D" id="3.40.50.300">
    <property type="entry name" value="P-loop containing nucleotide triphosphate hydrolases"/>
    <property type="match status" value="1"/>
</dbReference>
<dbReference type="HOGENOM" id="CLU_047564_0_0_12"/>